<gene>
    <name evidence="2" type="ordered locus">Hqrw_1596</name>
</gene>
<dbReference type="HOGENOM" id="CLU_945288_0_0_2"/>
<organism evidence="2 3">
    <name type="scientific">Haloquadratum walsbyi (strain DSM 16854 / JCM 12705 / C23)</name>
    <dbReference type="NCBI Taxonomy" id="768065"/>
    <lineage>
        <taxon>Archaea</taxon>
        <taxon>Methanobacteriati</taxon>
        <taxon>Methanobacteriota</taxon>
        <taxon>Stenosarchaea group</taxon>
        <taxon>Halobacteria</taxon>
        <taxon>Halobacteriales</taxon>
        <taxon>Haloferacaceae</taxon>
        <taxon>Haloquadratum</taxon>
    </lineage>
</organism>
<evidence type="ECO:0000313" key="3">
    <source>
        <dbReference type="Proteomes" id="UP000007954"/>
    </source>
</evidence>
<name>G0LKB2_HALWC</name>
<dbReference type="RefSeq" id="WP_014555379.1">
    <property type="nucleotide sequence ID" value="NC_017459.1"/>
</dbReference>
<dbReference type="InterPro" id="IPR055684">
    <property type="entry name" value="DUF7260"/>
</dbReference>
<dbReference type="AlphaFoldDB" id="G0LKB2"/>
<dbReference type="GeneID" id="12446273"/>
<reference evidence="2 3" key="1">
    <citation type="journal article" date="2011" name="PLoS ONE">
        <title>Haloquadratum walsbyi: limited diversity in a global pond.</title>
        <authorList>
            <person name="Dyall-Smith M."/>
            <person name="Pfeiffer F."/>
            <person name="Klee K."/>
            <person name="Palm P."/>
            <person name="Gross K."/>
            <person name="Schuster S.C."/>
            <person name="Rampp M."/>
            <person name="Oesterhelt D."/>
        </authorList>
    </citation>
    <scope>NUCLEOTIDE SEQUENCE [LARGE SCALE GENOMIC DNA]</scope>
    <source>
        <strain evidence="3">DSM 16854 / JCM 12705 / C23</strain>
    </source>
</reference>
<feature type="domain" description="DUF7260" evidence="1">
    <location>
        <begin position="121"/>
        <end position="312"/>
    </location>
</feature>
<evidence type="ECO:0000313" key="2">
    <source>
        <dbReference type="EMBL" id="CCC39538.1"/>
    </source>
</evidence>
<accession>G0LKB2</accession>
<dbReference type="Proteomes" id="UP000007954">
    <property type="component" value="Chromosome"/>
</dbReference>
<evidence type="ECO:0000259" key="1">
    <source>
        <dbReference type="Pfam" id="PF23921"/>
    </source>
</evidence>
<protein>
    <recommendedName>
        <fullName evidence="1">DUF7260 domain-containing protein</fullName>
    </recommendedName>
</protein>
<sequence length="327" mass="36685">MMSVASSALEIARQVTRHARRRVTDEGDAFCTFRLTLHVDGPNRCLNTIDTDHRIRTDTTIDTSVGTTQNETNDDSIGAYTEIEDHIDIALDTMHCESMHLHQHDQRLWHEFNQNTMFFSPEMVTQSQAQSIETRDDVCDLYDNTVLSTPHADTTVMSVPMHLTAEFGSTVTQSLLMNTVFTPAICDQLIAGSTASIANRHVWITRLNAEVNAIDATRAIADEVLPILMRIRDTVPTTRSSAGYQKTCQRLDFLMSQIDDAITNRQVVLDQHRRMLGSTHGTVSETLYQDCPNTRPVFQALATIKRMLQRTQANIANTEQTASSDSI</sequence>
<dbReference type="KEGG" id="hwc:Hqrw_1596"/>
<dbReference type="EMBL" id="FR746099">
    <property type="protein sequence ID" value="CCC39538.1"/>
    <property type="molecule type" value="Genomic_DNA"/>
</dbReference>
<dbReference type="Pfam" id="PF23921">
    <property type="entry name" value="DUF7260"/>
    <property type="match status" value="1"/>
</dbReference>
<proteinExistence type="predicted"/>